<name>A0A2V4VTQ3_PAEBA</name>
<evidence type="ECO:0000256" key="1">
    <source>
        <dbReference type="SAM" id="SignalP"/>
    </source>
</evidence>
<feature type="chain" id="PRO_5039652557" evidence="1">
    <location>
        <begin position="23"/>
        <end position="37"/>
    </location>
</feature>
<proteinExistence type="predicted"/>
<accession>A0A2V4VTQ3</accession>
<gene>
    <name evidence="2" type="ORF">DFQ00_11890</name>
</gene>
<evidence type="ECO:0000313" key="2">
    <source>
        <dbReference type="EMBL" id="PYE45658.1"/>
    </source>
</evidence>
<feature type="signal peptide" evidence="1">
    <location>
        <begin position="1"/>
        <end position="22"/>
    </location>
</feature>
<keyword evidence="1" id="KW-0732">Signal</keyword>
<dbReference type="Proteomes" id="UP000247790">
    <property type="component" value="Unassembled WGS sequence"/>
</dbReference>
<organism evidence="2 3">
    <name type="scientific">Paenibacillus barcinonensis</name>
    <dbReference type="NCBI Taxonomy" id="198119"/>
    <lineage>
        <taxon>Bacteria</taxon>
        <taxon>Bacillati</taxon>
        <taxon>Bacillota</taxon>
        <taxon>Bacilli</taxon>
        <taxon>Bacillales</taxon>
        <taxon>Paenibacillaceae</taxon>
        <taxon>Paenibacillus</taxon>
    </lineage>
</organism>
<evidence type="ECO:0000313" key="3">
    <source>
        <dbReference type="Proteomes" id="UP000247790"/>
    </source>
</evidence>
<dbReference type="AlphaFoldDB" id="A0A2V4VTQ3"/>
<dbReference type="EMBL" id="QJSW01000018">
    <property type="protein sequence ID" value="PYE45658.1"/>
    <property type="molecule type" value="Genomic_DNA"/>
</dbReference>
<comment type="caution">
    <text evidence="2">The sequence shown here is derived from an EMBL/GenBank/DDBJ whole genome shotgun (WGS) entry which is preliminary data.</text>
</comment>
<reference evidence="2 3" key="1">
    <citation type="submission" date="2018-06" db="EMBL/GenBank/DDBJ databases">
        <title>Genomic Encyclopedia of Type Strains, Phase III (KMG-III): the genomes of soil and plant-associated and newly described type strains.</title>
        <authorList>
            <person name="Whitman W."/>
        </authorList>
    </citation>
    <scope>NUCLEOTIDE SEQUENCE [LARGE SCALE GENOMIC DNA]</scope>
    <source>
        <strain evidence="2 3">CECT 7022</strain>
    </source>
</reference>
<feature type="non-terminal residue" evidence="2">
    <location>
        <position position="37"/>
    </location>
</feature>
<sequence length="37" mass="3569">MITMKKLLLAVLAGALSVSLIGSGTESAAAAGAPKQV</sequence>
<protein>
    <submittedName>
        <fullName evidence="2">Uncharacterized protein</fullName>
    </submittedName>
</protein>